<reference evidence="2 3" key="1">
    <citation type="submission" date="2018-11" db="EMBL/GenBank/DDBJ databases">
        <authorList>
            <consortium name="Pathogen Informatics"/>
        </authorList>
    </citation>
    <scope>NUCLEOTIDE SEQUENCE [LARGE SCALE GENOMIC DNA]</scope>
    <source>
        <strain evidence="2 3">Zambia</strain>
    </source>
</reference>
<keyword evidence="3" id="KW-1185">Reference proteome</keyword>
<proteinExistence type="predicted"/>
<evidence type="ECO:0000313" key="2">
    <source>
        <dbReference type="EMBL" id="VDP46836.1"/>
    </source>
</evidence>
<gene>
    <name evidence="2" type="ORF">SMRZ_LOCUS23345</name>
</gene>
<accession>A0A183N4X0</accession>
<protein>
    <submittedName>
        <fullName evidence="2">Uncharacterized protein</fullName>
    </submittedName>
</protein>
<evidence type="ECO:0000256" key="1">
    <source>
        <dbReference type="SAM" id="MobiDB-lite"/>
    </source>
</evidence>
<name>A0A183N4X0_9TREM</name>
<organism evidence="2 3">
    <name type="scientific">Schistosoma margrebowiei</name>
    <dbReference type="NCBI Taxonomy" id="48269"/>
    <lineage>
        <taxon>Eukaryota</taxon>
        <taxon>Metazoa</taxon>
        <taxon>Spiralia</taxon>
        <taxon>Lophotrochozoa</taxon>
        <taxon>Platyhelminthes</taxon>
        <taxon>Trematoda</taxon>
        <taxon>Digenea</taxon>
        <taxon>Strigeidida</taxon>
        <taxon>Schistosomatoidea</taxon>
        <taxon>Schistosomatidae</taxon>
        <taxon>Schistosoma</taxon>
    </lineage>
</organism>
<dbReference type="AlphaFoldDB" id="A0A183N4X0"/>
<dbReference type="Proteomes" id="UP000277204">
    <property type="component" value="Unassembled WGS sequence"/>
</dbReference>
<dbReference type="EMBL" id="UZAI01019653">
    <property type="protein sequence ID" value="VDP46836.1"/>
    <property type="molecule type" value="Genomic_DNA"/>
</dbReference>
<sequence>MQTSINNSRTAKEKADAQTKYTETNGQVKRSIKTDNSKYVEDLALAVEKATSTYSGKHGIQKTARMQLDDLDFIVDMDLLSYTQQQMQEKTANAEATSTAVHLNIDKG</sequence>
<evidence type="ECO:0000313" key="3">
    <source>
        <dbReference type="Proteomes" id="UP000277204"/>
    </source>
</evidence>
<feature type="compositionally biased region" description="Polar residues" evidence="1">
    <location>
        <begin position="19"/>
        <end position="28"/>
    </location>
</feature>
<feature type="region of interest" description="Disordered" evidence="1">
    <location>
        <begin position="1"/>
        <end position="29"/>
    </location>
</feature>